<dbReference type="InterPro" id="IPR002734">
    <property type="entry name" value="RibDG_C"/>
</dbReference>
<dbReference type="GO" id="GO:0008270">
    <property type="term" value="F:zinc ion binding"/>
    <property type="evidence" value="ECO:0007669"/>
    <property type="project" value="InterPro"/>
</dbReference>
<evidence type="ECO:0000256" key="9">
    <source>
        <dbReference type="ARBA" id="ARBA00022833"/>
    </source>
</evidence>
<dbReference type="InterPro" id="IPR050765">
    <property type="entry name" value="Riboflavin_Biosynth_HTPR"/>
</dbReference>
<dbReference type="RefSeq" id="WP_005959379.1">
    <property type="nucleotide sequence ID" value="NZ_AOJP01000009.1"/>
</dbReference>
<dbReference type="SUPFAM" id="SSF53597">
    <property type="entry name" value="Dihydrofolate reductase-like"/>
    <property type="match status" value="1"/>
</dbReference>
<keyword evidence="10 13" id="KW-0521">NADP</keyword>
<comment type="pathway">
    <text evidence="2 13">Cofactor biosynthesis; riboflavin biosynthesis; 5-amino-6-(D-ribitylamino)uracil from GTP: step 2/4.</text>
</comment>
<evidence type="ECO:0000256" key="6">
    <source>
        <dbReference type="ARBA" id="ARBA00022619"/>
    </source>
</evidence>
<dbReference type="FunFam" id="3.40.140.10:FF:000025">
    <property type="entry name" value="Riboflavin biosynthesis protein RibD"/>
    <property type="match status" value="1"/>
</dbReference>
<evidence type="ECO:0000256" key="12">
    <source>
        <dbReference type="ARBA" id="ARBA00023268"/>
    </source>
</evidence>
<evidence type="ECO:0000256" key="16">
    <source>
        <dbReference type="PIRSR" id="PIRSR006769-3"/>
    </source>
</evidence>
<feature type="active site" description="Proton donor" evidence="14">
    <location>
        <position position="52"/>
    </location>
</feature>
<evidence type="ECO:0000256" key="4">
    <source>
        <dbReference type="ARBA" id="ARBA00005259"/>
    </source>
</evidence>
<feature type="binding site" evidence="15">
    <location>
        <position position="154"/>
    </location>
    <ligand>
        <name>NADP(+)</name>
        <dbReference type="ChEBI" id="CHEBI:58349"/>
    </ligand>
</feature>
<keyword evidence="8 13" id="KW-0378">Hydrolase</keyword>
<comment type="caution">
    <text evidence="17">The sequence shown here is derived from an EMBL/GenBank/DDBJ whole genome shotgun (WGS) entry which is preliminary data.</text>
</comment>
<evidence type="ECO:0000256" key="15">
    <source>
        <dbReference type="PIRSR" id="PIRSR006769-2"/>
    </source>
</evidence>
<evidence type="ECO:0000256" key="13">
    <source>
        <dbReference type="PIRNR" id="PIRNR006769"/>
    </source>
</evidence>
<dbReference type="EMBL" id="AUZI01000007">
    <property type="protein sequence ID" value="KID50173.1"/>
    <property type="molecule type" value="Genomic_DNA"/>
</dbReference>
<keyword evidence="9 13" id="KW-0862">Zinc</keyword>
<feature type="binding site" evidence="15">
    <location>
        <position position="291"/>
    </location>
    <ligand>
        <name>substrate</name>
    </ligand>
</feature>
<comment type="catalytic activity">
    <reaction evidence="13">
        <text>2,5-diamino-6-hydroxy-4-(5-phosphoribosylamino)-pyrimidine + H2O + H(+) = 5-amino-6-(5-phospho-D-ribosylamino)uracil + NH4(+)</text>
        <dbReference type="Rhea" id="RHEA:21868"/>
        <dbReference type="ChEBI" id="CHEBI:15377"/>
        <dbReference type="ChEBI" id="CHEBI:15378"/>
        <dbReference type="ChEBI" id="CHEBI:28938"/>
        <dbReference type="ChEBI" id="CHEBI:58453"/>
        <dbReference type="ChEBI" id="CHEBI:58614"/>
        <dbReference type="EC" id="3.5.4.26"/>
    </reaction>
</comment>
<dbReference type="InterPro" id="IPR024072">
    <property type="entry name" value="DHFR-like_dom_sf"/>
</dbReference>
<dbReference type="EC" id="1.1.1.193" evidence="13"/>
<feature type="binding site" evidence="15">
    <location>
        <position position="170"/>
    </location>
    <ligand>
        <name>NADP(+)</name>
        <dbReference type="ChEBI" id="CHEBI:58349"/>
    </ligand>
</feature>
<feature type="binding site" evidence="15">
    <location>
        <position position="168"/>
    </location>
    <ligand>
        <name>substrate</name>
    </ligand>
</feature>
<comment type="pathway">
    <text evidence="3 13">Cofactor biosynthesis; riboflavin biosynthesis; 5-amino-6-(D-ribitylamino)uracil from GTP: step 3/4.</text>
</comment>
<dbReference type="SUPFAM" id="SSF53927">
    <property type="entry name" value="Cytidine deaminase-like"/>
    <property type="match status" value="1"/>
</dbReference>
<dbReference type="Gene3D" id="3.40.430.10">
    <property type="entry name" value="Dihydrofolate Reductase, subunit A"/>
    <property type="match status" value="1"/>
</dbReference>
<dbReference type="InterPro" id="IPR002125">
    <property type="entry name" value="CMP_dCMP_dom"/>
</dbReference>
<dbReference type="Pfam" id="PF01872">
    <property type="entry name" value="RibD_C"/>
    <property type="match status" value="1"/>
</dbReference>
<dbReference type="Proteomes" id="UP000031184">
    <property type="component" value="Unassembled WGS sequence"/>
</dbReference>
<evidence type="ECO:0000256" key="2">
    <source>
        <dbReference type="ARBA" id="ARBA00004882"/>
    </source>
</evidence>
<dbReference type="InterPro" id="IPR011549">
    <property type="entry name" value="RibD_C"/>
</dbReference>
<evidence type="ECO:0000256" key="8">
    <source>
        <dbReference type="ARBA" id="ARBA00022801"/>
    </source>
</evidence>
<dbReference type="CDD" id="cd01284">
    <property type="entry name" value="Riboflavin_deaminase-reductase"/>
    <property type="match status" value="1"/>
</dbReference>
<protein>
    <recommendedName>
        <fullName evidence="13">Riboflavin biosynthesis protein RibD</fullName>
    </recommendedName>
    <domain>
        <recommendedName>
            <fullName evidence="13">Diaminohydroxyphosphoribosylaminopyrimidine deaminase</fullName>
            <shortName evidence="13">DRAP deaminase</shortName>
            <ecNumber evidence="13">3.5.4.26</ecNumber>
        </recommendedName>
        <alternativeName>
            <fullName evidence="13">Riboflavin-specific deaminase</fullName>
        </alternativeName>
    </domain>
    <domain>
        <recommendedName>
            <fullName evidence="13">5-amino-6-(5-phosphoribosylamino)uracil reductase</fullName>
            <ecNumber evidence="13">1.1.1.193</ecNumber>
        </recommendedName>
        <alternativeName>
            <fullName evidence="13">HTP reductase</fullName>
        </alternativeName>
    </domain>
</protein>
<comment type="similarity">
    <text evidence="5 13">In the C-terminal section; belongs to the HTP reductase family.</text>
</comment>
<comment type="similarity">
    <text evidence="4 13">In the N-terminal section; belongs to the cytidine and deoxycytidylate deaminase family.</text>
</comment>
<feature type="binding site" evidence="16">
    <location>
        <position position="84"/>
    </location>
    <ligand>
        <name>Zn(2+)</name>
        <dbReference type="ChEBI" id="CHEBI:29105"/>
        <note>catalytic</note>
    </ligand>
</feature>
<dbReference type="GeneID" id="75076476"/>
<dbReference type="Gene3D" id="3.40.140.10">
    <property type="entry name" value="Cytidine Deaminase, domain 2"/>
    <property type="match status" value="1"/>
</dbReference>
<evidence type="ECO:0000256" key="14">
    <source>
        <dbReference type="PIRSR" id="PIRSR006769-1"/>
    </source>
</evidence>
<evidence type="ECO:0000313" key="18">
    <source>
        <dbReference type="Proteomes" id="UP000031184"/>
    </source>
</evidence>
<dbReference type="InterPro" id="IPR004794">
    <property type="entry name" value="Eubact_RibD"/>
</dbReference>
<comment type="catalytic activity">
    <reaction evidence="13">
        <text>5-amino-6-(5-phospho-D-ribitylamino)uracil + NADP(+) = 5-amino-6-(5-phospho-D-ribosylamino)uracil + NADPH + H(+)</text>
        <dbReference type="Rhea" id="RHEA:17845"/>
        <dbReference type="ChEBI" id="CHEBI:15378"/>
        <dbReference type="ChEBI" id="CHEBI:57783"/>
        <dbReference type="ChEBI" id="CHEBI:58349"/>
        <dbReference type="ChEBI" id="CHEBI:58421"/>
        <dbReference type="ChEBI" id="CHEBI:58453"/>
        <dbReference type="EC" id="1.1.1.193"/>
    </reaction>
</comment>
<dbReference type="UniPathway" id="UPA00275">
    <property type="reaction ID" value="UER00401"/>
</dbReference>
<evidence type="ECO:0000256" key="10">
    <source>
        <dbReference type="ARBA" id="ARBA00022857"/>
    </source>
</evidence>
<dbReference type="AlphaFoldDB" id="A0A017H3T6"/>
<dbReference type="GO" id="GO:0009231">
    <property type="term" value="P:riboflavin biosynthetic process"/>
    <property type="evidence" value="ECO:0007669"/>
    <property type="project" value="UniProtKB-UniPathway"/>
</dbReference>
<dbReference type="PROSITE" id="PS51747">
    <property type="entry name" value="CYT_DCMP_DEAMINASES_2"/>
    <property type="match status" value="1"/>
</dbReference>
<evidence type="ECO:0000256" key="11">
    <source>
        <dbReference type="ARBA" id="ARBA00023002"/>
    </source>
</evidence>
<organism evidence="17 18">
    <name type="scientific">Fusobacterium necrophorum subsp. funduliforme B35</name>
    <dbReference type="NCBI Taxonomy" id="1226633"/>
    <lineage>
        <taxon>Bacteria</taxon>
        <taxon>Fusobacteriati</taxon>
        <taxon>Fusobacteriota</taxon>
        <taxon>Fusobacteriia</taxon>
        <taxon>Fusobacteriales</taxon>
        <taxon>Fusobacteriaceae</taxon>
        <taxon>Fusobacterium</taxon>
    </lineage>
</organism>
<gene>
    <name evidence="17" type="ORF">C095_00600</name>
</gene>
<proteinExistence type="inferred from homology"/>
<feature type="binding site" evidence="15">
    <location>
        <position position="200"/>
    </location>
    <ligand>
        <name>NADP(+)</name>
        <dbReference type="ChEBI" id="CHEBI:58349"/>
    </ligand>
</feature>
<comment type="function">
    <text evidence="1 13">Converts 2,5-diamino-6-(ribosylamino)-4(3h)-pyrimidinone 5'-phosphate into 5-amino-6-(ribosylamino)-2,4(1h,3h)-pyrimidinedione 5'-phosphate.</text>
</comment>
<dbReference type="GO" id="GO:0008835">
    <property type="term" value="F:diaminohydroxyphosphoribosylaminopyrimidine deaminase activity"/>
    <property type="evidence" value="ECO:0007669"/>
    <property type="project" value="UniProtKB-EC"/>
</dbReference>
<dbReference type="NCBIfam" id="TIGR00326">
    <property type="entry name" value="eubact_ribD"/>
    <property type="match status" value="1"/>
</dbReference>
<accession>A0A017H3T6</accession>
<keyword evidence="6 13" id="KW-0686">Riboflavin biosynthesis</keyword>
<dbReference type="PANTHER" id="PTHR38011:SF7">
    <property type="entry name" value="2,5-DIAMINO-6-RIBOSYLAMINO-4(3H)-PYRIMIDINONE 5'-PHOSPHATE REDUCTASE"/>
    <property type="match status" value="1"/>
</dbReference>
<dbReference type="PANTHER" id="PTHR38011">
    <property type="entry name" value="DIHYDROFOLATE REDUCTASE FAMILY PROTEIN (AFU_ORTHOLOGUE AFUA_8G06820)"/>
    <property type="match status" value="1"/>
</dbReference>
<feature type="binding site" evidence="16">
    <location>
        <position position="75"/>
    </location>
    <ligand>
        <name>Zn(2+)</name>
        <dbReference type="ChEBI" id="CHEBI:29105"/>
        <note>catalytic</note>
    </ligand>
</feature>
<dbReference type="NCBIfam" id="TIGR00227">
    <property type="entry name" value="ribD_Cterm"/>
    <property type="match status" value="1"/>
</dbReference>
<dbReference type="PATRIC" id="fig|1226633.4.peg.112"/>
<dbReference type="InterPro" id="IPR016192">
    <property type="entry name" value="APOBEC/CMP_deaminase_Zn-bd"/>
</dbReference>
<feature type="binding site" evidence="15">
    <location>
        <position position="184"/>
    </location>
    <ligand>
        <name>substrate</name>
    </ligand>
</feature>
<dbReference type="InterPro" id="IPR016193">
    <property type="entry name" value="Cytidine_deaminase-like"/>
</dbReference>
<keyword evidence="11 13" id="KW-0560">Oxidoreductase</keyword>
<dbReference type="OrthoDB" id="9800865at2"/>
<dbReference type="PIRSF" id="PIRSF006769">
    <property type="entry name" value="RibD"/>
    <property type="match status" value="1"/>
</dbReference>
<evidence type="ECO:0000256" key="1">
    <source>
        <dbReference type="ARBA" id="ARBA00002151"/>
    </source>
</evidence>
<evidence type="ECO:0000256" key="3">
    <source>
        <dbReference type="ARBA" id="ARBA00004910"/>
    </source>
</evidence>
<evidence type="ECO:0000256" key="5">
    <source>
        <dbReference type="ARBA" id="ARBA00007417"/>
    </source>
</evidence>
<keyword evidence="7 13" id="KW-0479">Metal-binding</keyword>
<evidence type="ECO:0000256" key="7">
    <source>
        <dbReference type="ARBA" id="ARBA00022723"/>
    </source>
</evidence>
<sequence>MEAQEYMHFALKLAKKGEGKVNPNPLVGAVVVKNGNIIGQGYHHQYGGPHAEVYALQEAGTEAKDATIYVTLEPCSHYGKTPPCAKKIIDSGIKRCIIAMEDPNPLVAGKGIAMMKEAGIQVEVGLCETEARVLNRVFLKYISTKTPFLFLKCGITLDGKLATRSFQSKWITNETARERVQYLRNKYMGIMVGIHTVIEDNPSLDARIENGRDPYRIIVDPYLEIPLSSKLLHKKDKKVIIITSLSEKETDKRKELEKLELRFIFLKERIFSFSNMLEEIGKLGVDSVLLEGGGQLISAAFQENVIDGGEIFIAPKILGDEKAVSFISGFCKESMEEAISLPNVKVHQYGNNCSMEFYR</sequence>
<dbReference type="Pfam" id="PF00383">
    <property type="entry name" value="dCMP_cyt_deam_1"/>
    <property type="match status" value="1"/>
</dbReference>
<dbReference type="EC" id="3.5.4.26" evidence="13"/>
<name>A0A017H3T6_9FUSO</name>
<feature type="binding site" evidence="16">
    <location>
        <position position="50"/>
    </location>
    <ligand>
        <name>Zn(2+)</name>
        <dbReference type="ChEBI" id="CHEBI:29105"/>
        <note>catalytic</note>
    </ligand>
</feature>
<feature type="binding site" evidence="15">
    <location>
        <position position="196"/>
    </location>
    <ligand>
        <name>NADP(+)</name>
        <dbReference type="ChEBI" id="CHEBI:58349"/>
    </ligand>
</feature>
<evidence type="ECO:0000313" key="17">
    <source>
        <dbReference type="EMBL" id="KID50173.1"/>
    </source>
</evidence>
<feature type="binding site" evidence="15">
    <location>
        <position position="204"/>
    </location>
    <ligand>
        <name>substrate</name>
    </ligand>
</feature>
<feature type="binding site" evidence="15">
    <location>
        <begin position="293"/>
        <end position="299"/>
    </location>
    <ligand>
        <name>NADP(+)</name>
        <dbReference type="ChEBI" id="CHEBI:58349"/>
    </ligand>
</feature>
<feature type="binding site" evidence="15">
    <location>
        <position position="207"/>
    </location>
    <ligand>
        <name>substrate</name>
    </ligand>
</feature>
<dbReference type="PROSITE" id="PS00903">
    <property type="entry name" value="CYT_DCMP_DEAMINASES_1"/>
    <property type="match status" value="1"/>
</dbReference>
<dbReference type="GO" id="GO:0050661">
    <property type="term" value="F:NADP binding"/>
    <property type="evidence" value="ECO:0007669"/>
    <property type="project" value="InterPro"/>
</dbReference>
<dbReference type="GO" id="GO:0008703">
    <property type="term" value="F:5-amino-6-(5-phosphoribosylamino)uracil reductase activity"/>
    <property type="evidence" value="ECO:0007669"/>
    <property type="project" value="UniProtKB-EC"/>
</dbReference>
<keyword evidence="12" id="KW-0511">Multifunctional enzyme</keyword>
<reference evidence="17 18" key="1">
    <citation type="submission" date="2013-08" db="EMBL/GenBank/DDBJ databases">
        <title>An opportunistic ruminal bacterium that causes liver abscesses in cattle.</title>
        <authorList>
            <person name="Benahmed F.H."/>
            <person name="Rasmussen M."/>
            <person name="Harbottle H."/>
            <person name="Soppet D."/>
            <person name="Nagaraja T.G."/>
            <person name="Davidson M."/>
        </authorList>
    </citation>
    <scope>NUCLEOTIDE SEQUENCE [LARGE SCALE GENOMIC DNA]</scope>
    <source>
        <strain evidence="17 18">B35</strain>
    </source>
</reference>
<comment type="cofactor">
    <cofactor evidence="13 16">
        <name>Zn(2+)</name>
        <dbReference type="ChEBI" id="CHEBI:29105"/>
    </cofactor>
    <text evidence="13 16">Binds 1 zinc ion.</text>
</comment>